<feature type="domain" description="N-acetyltransferase" evidence="1">
    <location>
        <begin position="9"/>
        <end position="173"/>
    </location>
</feature>
<dbReference type="CDD" id="cd04301">
    <property type="entry name" value="NAT_SF"/>
    <property type="match status" value="1"/>
</dbReference>
<dbReference type="Proteomes" id="UP000672097">
    <property type="component" value="Unassembled WGS sequence"/>
</dbReference>
<dbReference type="SUPFAM" id="SSF55729">
    <property type="entry name" value="Acyl-CoA N-acyltransferases (Nat)"/>
    <property type="match status" value="1"/>
</dbReference>
<organism evidence="2 3">
    <name type="scientific">Ideonella paludis</name>
    <dbReference type="NCBI Taxonomy" id="1233411"/>
    <lineage>
        <taxon>Bacteria</taxon>
        <taxon>Pseudomonadati</taxon>
        <taxon>Pseudomonadota</taxon>
        <taxon>Betaproteobacteria</taxon>
        <taxon>Burkholderiales</taxon>
        <taxon>Sphaerotilaceae</taxon>
        <taxon>Ideonella</taxon>
    </lineage>
</organism>
<evidence type="ECO:0000259" key="1">
    <source>
        <dbReference type="PROSITE" id="PS51186"/>
    </source>
</evidence>
<name>A0ABS5DST1_9BURK</name>
<evidence type="ECO:0000313" key="3">
    <source>
        <dbReference type="Proteomes" id="UP000672097"/>
    </source>
</evidence>
<proteinExistence type="predicted"/>
<dbReference type="InterPro" id="IPR000182">
    <property type="entry name" value="GNAT_dom"/>
</dbReference>
<dbReference type="Pfam" id="PF00583">
    <property type="entry name" value="Acetyltransf_1"/>
    <property type="match status" value="1"/>
</dbReference>
<reference evidence="2 3" key="1">
    <citation type="submission" date="2021-04" db="EMBL/GenBank/DDBJ databases">
        <title>The genome sequence of type strain Ideonella paludis KCTC 32238.</title>
        <authorList>
            <person name="Liu Y."/>
        </authorList>
    </citation>
    <scope>NUCLEOTIDE SEQUENCE [LARGE SCALE GENOMIC DNA]</scope>
    <source>
        <strain evidence="2 3">KCTC 32238</strain>
    </source>
</reference>
<dbReference type="PROSITE" id="PS51186">
    <property type="entry name" value="GNAT"/>
    <property type="match status" value="1"/>
</dbReference>
<evidence type="ECO:0000313" key="2">
    <source>
        <dbReference type="EMBL" id="MBQ0934124.1"/>
    </source>
</evidence>
<sequence length="200" mass="22166">MTTFHTPGFLARPLRRDEIPTLQALFDASPEYFQTVNGRNANPDEAAEEFDELPPPDMPFGGRWCLGLYTDKDELIGVAIGLSDFLAPQVWHLSLFWLATPCHGRGVAAALYSALEAWAQSSGACWMRLGAVVGNARAEAFWLRMGYVEVRRREAVDTGGRLNDLRVMVKPLAEGATLVDYLERVARDRPEGWGTPSICP</sequence>
<gene>
    <name evidence="2" type="ORF">KAK11_02205</name>
</gene>
<dbReference type="InterPro" id="IPR016181">
    <property type="entry name" value="Acyl_CoA_acyltransferase"/>
</dbReference>
<keyword evidence="3" id="KW-1185">Reference proteome</keyword>
<protein>
    <submittedName>
        <fullName evidence="2">GNAT family N-acetyltransferase</fullName>
    </submittedName>
</protein>
<dbReference type="RefSeq" id="WP_210805700.1">
    <property type="nucleotide sequence ID" value="NZ_JAGQDG010000001.1"/>
</dbReference>
<comment type="caution">
    <text evidence="2">The sequence shown here is derived from an EMBL/GenBank/DDBJ whole genome shotgun (WGS) entry which is preliminary data.</text>
</comment>
<dbReference type="Gene3D" id="3.40.630.30">
    <property type="match status" value="1"/>
</dbReference>
<dbReference type="EMBL" id="JAGQDG010000001">
    <property type="protein sequence ID" value="MBQ0934124.1"/>
    <property type="molecule type" value="Genomic_DNA"/>
</dbReference>
<accession>A0ABS5DST1</accession>